<protein>
    <recommendedName>
        <fullName evidence="3">F-box domain-containing protein</fullName>
    </recommendedName>
</protein>
<organism evidence="1 2">
    <name type="scientific">Aureobasidium pullulans</name>
    <name type="common">Black yeast</name>
    <name type="synonym">Pullularia pullulans</name>
    <dbReference type="NCBI Taxonomy" id="5580"/>
    <lineage>
        <taxon>Eukaryota</taxon>
        <taxon>Fungi</taxon>
        <taxon>Dikarya</taxon>
        <taxon>Ascomycota</taxon>
        <taxon>Pezizomycotina</taxon>
        <taxon>Dothideomycetes</taxon>
        <taxon>Dothideomycetidae</taxon>
        <taxon>Dothideales</taxon>
        <taxon>Saccotheciaceae</taxon>
        <taxon>Aureobasidium</taxon>
    </lineage>
</organism>
<comment type="caution">
    <text evidence="1">The sequence shown here is derived from an EMBL/GenBank/DDBJ whole genome shotgun (WGS) entry which is preliminary data.</text>
</comment>
<gene>
    <name evidence="1" type="ORF">D6C78_02092</name>
</gene>
<dbReference type="Proteomes" id="UP000308724">
    <property type="component" value="Unassembled WGS sequence"/>
</dbReference>
<sequence>MEDSSFSRLPLELREQIIGYIIPTDNKTSNDCVQWRVRAYSYESAQRLLLWLARRYAVLATCHELQSLGVRVHLRRQEYVWKCSLLPPSARAETMDRNKVIFWSLPSLQSRGYIDSIGGVGAITTDDYLHRERWDVNDGPRATRYPNWGDNPLELFSLYKEAAYIAFKLRQQQLDRGLEHRQLFMRHSYRLQPLTDGNAFRPVKKALRGTWKRDTMELTIDMLDEATSIRRMETGMALLHVEHREKIEAIQKEISRQEALPYRERSKDFDEEEPFFIGYLCEMDMKYGSWWQRVKRLHEGLIKVAMLGYRMDYRDVDDYLDEVKAGLPQDISQDYLAGNLVVDAIANMVNAIKPYEIEPKYRIEADSWIDSRTP</sequence>
<proteinExistence type="predicted"/>
<evidence type="ECO:0008006" key="3">
    <source>
        <dbReference type="Google" id="ProtNLM"/>
    </source>
</evidence>
<reference evidence="1 2" key="1">
    <citation type="submission" date="2018-10" db="EMBL/GenBank/DDBJ databases">
        <title>Fifty Aureobasidium pullulans genomes reveal a recombining polyextremotolerant generalist.</title>
        <authorList>
            <person name="Gostincar C."/>
            <person name="Turk M."/>
            <person name="Zajc J."/>
            <person name="Gunde-Cimerman N."/>
        </authorList>
    </citation>
    <scope>NUCLEOTIDE SEQUENCE [LARGE SCALE GENOMIC DNA]</scope>
    <source>
        <strain evidence="1 2">EXF-1645</strain>
    </source>
</reference>
<evidence type="ECO:0000313" key="2">
    <source>
        <dbReference type="Proteomes" id="UP000308724"/>
    </source>
</evidence>
<accession>A0A4T0C2A4</accession>
<evidence type="ECO:0000313" key="1">
    <source>
        <dbReference type="EMBL" id="TIA41079.1"/>
    </source>
</evidence>
<name>A0A4T0C2A4_AURPU</name>
<dbReference type="AlphaFoldDB" id="A0A4T0C2A4"/>
<dbReference type="EMBL" id="QZBZ01000024">
    <property type="protein sequence ID" value="TIA41079.1"/>
    <property type="molecule type" value="Genomic_DNA"/>
</dbReference>